<comment type="subcellular location">
    <subcellularLocation>
        <location evidence="1">Cell envelope</location>
    </subcellularLocation>
</comment>
<feature type="chain" id="PRO_5002338606" evidence="4">
    <location>
        <begin position="21"/>
        <end position="447"/>
    </location>
</feature>
<name>A0A0D9ALQ7_STUST</name>
<dbReference type="InterPro" id="IPR038352">
    <property type="entry name" value="Imelysin_sf"/>
</dbReference>
<dbReference type="PATRIC" id="fig|316.101.peg.4152"/>
<dbReference type="EMBL" id="JYHV01000030">
    <property type="protein sequence ID" value="KJH80301.1"/>
    <property type="molecule type" value="Genomic_DNA"/>
</dbReference>
<feature type="signal peptide" evidence="4">
    <location>
        <begin position="1"/>
        <end position="20"/>
    </location>
</feature>
<proteinExistence type="predicted"/>
<dbReference type="PROSITE" id="PS51257">
    <property type="entry name" value="PROKAR_LIPOPROTEIN"/>
    <property type="match status" value="1"/>
</dbReference>
<sequence>MLRTPVWATASLLAVAISLAGCGEDKAPAEQPAAPQATQSEPATSAPAKETLNDEAAQAVVKHYADIAHAVFSDAHSTAVKLQDAVNALLANPTEETLQAAKDAWLAARVPYMQSEVFRFGNPVVDEWEGQLNAWPLDEGMIDYVQGDYQHALGNPGATANIIANKELQVGEDKIDVSEITGEKLASLNELAGAEANVATGYHAIEFLLWGQDLNGTEAGAGQRPVSDFIEGDGCTGGNCDRRRAYLKAVTQLVVSDLEEMVGEWRAGVADNYRASLESESAENGLRKMFFGMGSLSLGELAGERMKVALEANSPEDEHDCFSDNTHNSHFYNAKGIRNVYLGEYKRVDGTTLNGASLASLVEGVDPQTDTTLKSDLETTEAKLQVLVTSAEGGEAFDQLIAPDNKEGQEKVRAAIAALVQQTASIEKAAAALGISDLNPDTADHQF</sequence>
<evidence type="ECO:0000256" key="4">
    <source>
        <dbReference type="SAM" id="SignalP"/>
    </source>
</evidence>
<organism evidence="6 7">
    <name type="scientific">Stutzerimonas stutzeri</name>
    <name type="common">Pseudomonas stutzeri</name>
    <dbReference type="NCBI Taxonomy" id="316"/>
    <lineage>
        <taxon>Bacteria</taxon>
        <taxon>Pseudomonadati</taxon>
        <taxon>Pseudomonadota</taxon>
        <taxon>Gammaproteobacteria</taxon>
        <taxon>Pseudomonadales</taxon>
        <taxon>Pseudomonadaceae</taxon>
        <taxon>Stutzerimonas</taxon>
    </lineage>
</organism>
<evidence type="ECO:0000259" key="5">
    <source>
        <dbReference type="Pfam" id="PF09375"/>
    </source>
</evidence>
<evidence type="ECO:0000313" key="7">
    <source>
        <dbReference type="Proteomes" id="UP000032487"/>
    </source>
</evidence>
<feature type="region of interest" description="Disordered" evidence="3">
    <location>
        <begin position="25"/>
        <end position="51"/>
    </location>
</feature>
<feature type="domain" description="Imelysin-like" evidence="5">
    <location>
        <begin position="68"/>
        <end position="425"/>
    </location>
</feature>
<dbReference type="GO" id="GO:0030313">
    <property type="term" value="C:cell envelope"/>
    <property type="evidence" value="ECO:0007669"/>
    <property type="project" value="UniProtKB-SubCell"/>
</dbReference>
<evidence type="ECO:0000256" key="2">
    <source>
        <dbReference type="ARBA" id="ARBA00022729"/>
    </source>
</evidence>
<dbReference type="RefSeq" id="WP_045163310.1">
    <property type="nucleotide sequence ID" value="NZ_JYHV01000030.1"/>
</dbReference>
<dbReference type="AlphaFoldDB" id="A0A0D9ALQ7"/>
<comment type="caution">
    <text evidence="6">The sequence shown here is derived from an EMBL/GenBank/DDBJ whole genome shotgun (WGS) entry which is preliminary data.</text>
</comment>
<dbReference type="CDD" id="cd14657">
    <property type="entry name" value="Imelysin_IrpA-like"/>
    <property type="match status" value="1"/>
</dbReference>
<accession>A0A0D9ALQ7</accession>
<dbReference type="InterPro" id="IPR018976">
    <property type="entry name" value="Imelysin-like"/>
</dbReference>
<reference evidence="6 7" key="1">
    <citation type="submission" date="2015-02" db="EMBL/GenBank/DDBJ databases">
        <title>Draft genome sequence of Pseudomonas stutzeri NT0128 isolated from wheat (Triticum turgidum) rhizosphere.</title>
        <authorList>
            <person name="Tovi N."/>
            <person name="Frenk S."/>
            <person name="Hadar Y."/>
            <person name="Minz D."/>
        </authorList>
    </citation>
    <scope>NUCLEOTIDE SEQUENCE [LARGE SCALE GENOMIC DNA]</scope>
    <source>
        <strain evidence="6 7">NT0128</strain>
    </source>
</reference>
<keyword evidence="2 4" id="KW-0732">Signal</keyword>
<evidence type="ECO:0000256" key="1">
    <source>
        <dbReference type="ARBA" id="ARBA00004196"/>
    </source>
</evidence>
<gene>
    <name evidence="6" type="ORF">UF78_16500</name>
</gene>
<dbReference type="OrthoDB" id="9764688at2"/>
<dbReference type="Proteomes" id="UP000032487">
    <property type="component" value="Unassembled WGS sequence"/>
</dbReference>
<dbReference type="Gene3D" id="1.20.1420.20">
    <property type="entry name" value="M75 peptidase, HXXE motif"/>
    <property type="match status" value="1"/>
</dbReference>
<dbReference type="Pfam" id="PF09375">
    <property type="entry name" value="Peptidase_M75"/>
    <property type="match status" value="1"/>
</dbReference>
<evidence type="ECO:0000313" key="6">
    <source>
        <dbReference type="EMBL" id="KJH80301.1"/>
    </source>
</evidence>
<protein>
    <submittedName>
        <fullName evidence="6">Peptidase</fullName>
    </submittedName>
</protein>
<evidence type="ECO:0000256" key="3">
    <source>
        <dbReference type="SAM" id="MobiDB-lite"/>
    </source>
</evidence>
<feature type="compositionally biased region" description="Low complexity" evidence="3">
    <location>
        <begin position="29"/>
        <end position="44"/>
    </location>
</feature>